<feature type="signal peptide" evidence="1">
    <location>
        <begin position="1"/>
        <end position="22"/>
    </location>
</feature>
<gene>
    <name evidence="2" type="ORF">MACH16_01520</name>
</gene>
<organism evidence="2 3">
    <name type="scientific">Marinomonas pontica</name>
    <dbReference type="NCBI Taxonomy" id="264739"/>
    <lineage>
        <taxon>Bacteria</taxon>
        <taxon>Pseudomonadati</taxon>
        <taxon>Pseudomonadota</taxon>
        <taxon>Gammaproteobacteria</taxon>
        <taxon>Oceanospirillales</taxon>
        <taxon>Oceanospirillaceae</taxon>
        <taxon>Marinomonas</taxon>
    </lineage>
</organism>
<accession>A0ABN6WHU4</accession>
<evidence type="ECO:0000313" key="3">
    <source>
        <dbReference type="Proteomes" id="UP001307608"/>
    </source>
</evidence>
<sequence length="157" mass="17404">MSVLKHLFFLVSLLCSPSWLLAANPSINELNSCFALVDFVDSKLDEFAGNYAKEDVLAVHAGLSAYGGFLQNDMIKPKLLNMYGGNEAQAKLMQALFDRQKASFYKTLNGRYTEKKLFTEYAAGINDCRANVSIPPAIAKTLNTAINTMIKMARQRP</sequence>
<dbReference type="Proteomes" id="UP001307608">
    <property type="component" value="Chromosome"/>
</dbReference>
<protein>
    <submittedName>
        <fullName evidence="2">Uncharacterized protein</fullName>
    </submittedName>
</protein>
<evidence type="ECO:0000256" key="1">
    <source>
        <dbReference type="SAM" id="SignalP"/>
    </source>
</evidence>
<keyword evidence="1" id="KW-0732">Signal</keyword>
<reference evidence="2 3" key="1">
    <citation type="submission" date="2023-01" db="EMBL/GenBank/DDBJ databases">
        <title>Complete genome sequence of Marinomonas pontica strain 200518_36.</title>
        <authorList>
            <person name="Ueki S."/>
            <person name="Gajardo G."/>
            <person name="Maruyama F."/>
        </authorList>
    </citation>
    <scope>NUCLEOTIDE SEQUENCE [LARGE SCALE GENOMIC DNA]</scope>
    <source>
        <strain evidence="2 3">200518_36</strain>
    </source>
</reference>
<name>A0ABN6WHU4_9GAMM</name>
<dbReference type="EMBL" id="AP027271">
    <property type="protein sequence ID" value="BDX01404.1"/>
    <property type="molecule type" value="Genomic_DNA"/>
</dbReference>
<proteinExistence type="predicted"/>
<evidence type="ECO:0000313" key="2">
    <source>
        <dbReference type="EMBL" id="BDX01404.1"/>
    </source>
</evidence>
<feature type="chain" id="PRO_5046451480" evidence="1">
    <location>
        <begin position="23"/>
        <end position="157"/>
    </location>
</feature>
<keyword evidence="3" id="KW-1185">Reference proteome</keyword>